<dbReference type="EMBL" id="VNHU01000013">
    <property type="protein sequence ID" value="TYP70398.1"/>
    <property type="molecule type" value="Genomic_DNA"/>
</dbReference>
<dbReference type="RefSeq" id="WP_148783769.1">
    <property type="nucleotide sequence ID" value="NZ_VNHU01000013.1"/>
</dbReference>
<proteinExistence type="predicted"/>
<dbReference type="Pfam" id="PF11751">
    <property type="entry name" value="PorP_SprF"/>
    <property type="match status" value="1"/>
</dbReference>
<evidence type="ECO:0000313" key="2">
    <source>
        <dbReference type="Proteomes" id="UP000324376"/>
    </source>
</evidence>
<organism evidence="1 2">
    <name type="scientific">Aquimarina intermedia</name>
    <dbReference type="NCBI Taxonomy" id="350814"/>
    <lineage>
        <taxon>Bacteria</taxon>
        <taxon>Pseudomonadati</taxon>
        <taxon>Bacteroidota</taxon>
        <taxon>Flavobacteriia</taxon>
        <taxon>Flavobacteriales</taxon>
        <taxon>Flavobacteriaceae</taxon>
        <taxon>Aquimarina</taxon>
    </lineage>
</organism>
<gene>
    <name evidence="1" type="ORF">BD809_11363</name>
</gene>
<dbReference type="InterPro" id="IPR019861">
    <property type="entry name" value="PorP/SprF_Bacteroidetes"/>
</dbReference>
<dbReference type="OrthoDB" id="1114455at2"/>
<evidence type="ECO:0000313" key="1">
    <source>
        <dbReference type="EMBL" id="TYP70398.1"/>
    </source>
</evidence>
<dbReference type="Proteomes" id="UP000324376">
    <property type="component" value="Unassembled WGS sequence"/>
</dbReference>
<protein>
    <submittedName>
        <fullName evidence="1">Type IX secretion system PorP/SprF family membrane protein</fullName>
    </submittedName>
</protein>
<keyword evidence="2" id="KW-1185">Reference proteome</keyword>
<comment type="caution">
    <text evidence="1">The sequence shown here is derived from an EMBL/GenBank/DDBJ whole genome shotgun (WGS) entry which is preliminary data.</text>
</comment>
<dbReference type="AlphaFoldDB" id="A0A5S5BVQ6"/>
<accession>A0A5S5BVQ6</accession>
<dbReference type="NCBIfam" id="TIGR03519">
    <property type="entry name" value="T9SS_PorP_fam"/>
    <property type="match status" value="1"/>
</dbReference>
<sequence length="188" mass="21366">INLQELNKYNTGDPLFGTDIDNKFSPNVGLGVYYHTDRFYLGVSTPNLLETEHFDESNISSDSEGVSFLAKERINYYIIAGHTFDLSDDLKFKPAVLSKIVFGAPLQVDISASFLLYERVTLGAAYRWSAAVSGMVGFQISDSMMLGFAYDKETTELGNTQFNDGSYEVFLRFELFRKYNRMLTPRFF</sequence>
<reference evidence="1 2" key="1">
    <citation type="submission" date="2019-07" db="EMBL/GenBank/DDBJ databases">
        <title>Genomic Encyclopedia of Archaeal and Bacterial Type Strains, Phase II (KMG-II): from individual species to whole genera.</title>
        <authorList>
            <person name="Goeker M."/>
        </authorList>
    </citation>
    <scope>NUCLEOTIDE SEQUENCE [LARGE SCALE GENOMIC DNA]</scope>
    <source>
        <strain evidence="1 2">DSM 17527</strain>
    </source>
</reference>
<name>A0A5S5BVQ6_9FLAO</name>
<feature type="non-terminal residue" evidence="1">
    <location>
        <position position="1"/>
    </location>
</feature>